<sequence>MGCCGSKIPANKPIENGSLARAEVSQVKVLGVDFPQTKYRGIQHTRLEITSLEIINLNITNTDLNITGLEITSTNLNITNLELTPIKLPSAPSLRRRLGSNANGD</sequence>
<evidence type="ECO:0000313" key="1">
    <source>
        <dbReference type="EMBL" id="KAF4465705.1"/>
    </source>
</evidence>
<proteinExistence type="predicted"/>
<protein>
    <submittedName>
        <fullName evidence="1">Uncharacterized protein</fullName>
    </submittedName>
</protein>
<dbReference type="AlphaFoldDB" id="A0A8H4PAU6"/>
<gene>
    <name evidence="1" type="ORF">FALBO_7434</name>
</gene>
<reference evidence="1 2" key="1">
    <citation type="submission" date="2020-01" db="EMBL/GenBank/DDBJ databases">
        <title>Identification and distribution of gene clusters putatively required for synthesis of sphingolipid metabolism inhibitors in phylogenetically diverse species of the filamentous fungus Fusarium.</title>
        <authorList>
            <person name="Kim H.-S."/>
            <person name="Busman M."/>
            <person name="Brown D.W."/>
            <person name="Divon H."/>
            <person name="Uhlig S."/>
            <person name="Proctor R.H."/>
        </authorList>
    </citation>
    <scope>NUCLEOTIDE SEQUENCE [LARGE SCALE GENOMIC DNA]</scope>
    <source>
        <strain evidence="1 2">NRRL 20459</strain>
    </source>
</reference>
<evidence type="ECO:0000313" key="2">
    <source>
        <dbReference type="Proteomes" id="UP000554235"/>
    </source>
</evidence>
<organism evidence="1 2">
    <name type="scientific">Fusarium albosuccineum</name>
    <dbReference type="NCBI Taxonomy" id="1237068"/>
    <lineage>
        <taxon>Eukaryota</taxon>
        <taxon>Fungi</taxon>
        <taxon>Dikarya</taxon>
        <taxon>Ascomycota</taxon>
        <taxon>Pezizomycotina</taxon>
        <taxon>Sordariomycetes</taxon>
        <taxon>Hypocreomycetidae</taxon>
        <taxon>Hypocreales</taxon>
        <taxon>Nectriaceae</taxon>
        <taxon>Fusarium</taxon>
        <taxon>Fusarium decemcellulare species complex</taxon>
    </lineage>
</organism>
<name>A0A8H4PAU6_9HYPO</name>
<dbReference type="EMBL" id="JAADYS010000991">
    <property type="protein sequence ID" value="KAF4465705.1"/>
    <property type="molecule type" value="Genomic_DNA"/>
</dbReference>
<accession>A0A8H4PAU6</accession>
<comment type="caution">
    <text evidence="1">The sequence shown here is derived from an EMBL/GenBank/DDBJ whole genome shotgun (WGS) entry which is preliminary data.</text>
</comment>
<dbReference type="Proteomes" id="UP000554235">
    <property type="component" value="Unassembled WGS sequence"/>
</dbReference>
<keyword evidence="2" id="KW-1185">Reference proteome</keyword>